<dbReference type="Gene3D" id="2.30.30.60">
    <property type="match status" value="1"/>
</dbReference>
<dbReference type="GO" id="GO:0006820">
    <property type="term" value="P:monoatomic anion transport"/>
    <property type="evidence" value="ECO:0007669"/>
    <property type="project" value="TreeGrafter"/>
</dbReference>
<dbReference type="FunFam" id="2.30.30.60:FF:000003">
    <property type="entry name" value="Predicted mechanosensitive ion channel"/>
    <property type="match status" value="1"/>
</dbReference>
<dbReference type="GO" id="GO:0050982">
    <property type="term" value="P:detection of mechanical stimulus"/>
    <property type="evidence" value="ECO:0007669"/>
    <property type="project" value="UniProtKB-ARBA"/>
</dbReference>
<dbReference type="EMBL" id="CM035412">
    <property type="protein sequence ID" value="KAH7432464.1"/>
    <property type="molecule type" value="Genomic_DNA"/>
</dbReference>
<keyword evidence="5 9" id="KW-1133">Transmembrane helix</keyword>
<dbReference type="InterPro" id="IPR023408">
    <property type="entry name" value="MscS_beta-dom_sf"/>
</dbReference>
<feature type="region of interest" description="Disordered" evidence="8">
    <location>
        <begin position="23"/>
        <end position="103"/>
    </location>
</feature>
<feature type="compositionally biased region" description="Basic residues" evidence="8">
    <location>
        <begin position="77"/>
        <end position="90"/>
    </location>
</feature>
<dbReference type="SUPFAM" id="SSF50182">
    <property type="entry name" value="Sm-like ribonucleoproteins"/>
    <property type="match status" value="1"/>
</dbReference>
<dbReference type="AlphaFoldDB" id="A0A8T2UGL0"/>
<comment type="subcellular location">
    <subcellularLocation>
        <location evidence="1">Membrane</location>
        <topology evidence="1">Multi-pass membrane protein</topology>
    </subcellularLocation>
</comment>
<dbReference type="OMA" id="RNAPMIQ"/>
<evidence type="ECO:0000256" key="4">
    <source>
        <dbReference type="ARBA" id="ARBA00022692"/>
    </source>
</evidence>
<feature type="compositionally biased region" description="Acidic residues" evidence="8">
    <location>
        <begin position="25"/>
        <end position="34"/>
    </location>
</feature>
<evidence type="ECO:0000256" key="6">
    <source>
        <dbReference type="ARBA" id="ARBA00023136"/>
    </source>
</evidence>
<dbReference type="InterPro" id="IPR006685">
    <property type="entry name" value="MscS_channel_2nd"/>
</dbReference>
<evidence type="ECO:0000259" key="10">
    <source>
        <dbReference type="Pfam" id="PF00924"/>
    </source>
</evidence>
<dbReference type="InterPro" id="IPR010920">
    <property type="entry name" value="LSM_dom_sf"/>
</dbReference>
<evidence type="ECO:0000256" key="2">
    <source>
        <dbReference type="ARBA" id="ARBA00008017"/>
    </source>
</evidence>
<keyword evidence="6 7" id="KW-0472">Membrane</keyword>
<dbReference type="PANTHER" id="PTHR31618:SF1">
    <property type="entry name" value="EF-HAND DOMAIN-CONTAINING PROTEIN"/>
    <property type="match status" value="1"/>
</dbReference>
<accession>A0A8T2UGL0</accession>
<keyword evidence="3" id="KW-0813">Transport</keyword>
<feature type="transmembrane region" description="Helical" evidence="9">
    <location>
        <begin position="385"/>
        <end position="410"/>
    </location>
</feature>
<dbReference type="PIRSF" id="PIRSF017209">
    <property type="entry name" value="Memb_At2g17000_prd"/>
    <property type="match status" value="1"/>
</dbReference>
<dbReference type="GO" id="GO:0008381">
    <property type="term" value="F:mechanosensitive monoatomic ion channel activity"/>
    <property type="evidence" value="ECO:0007669"/>
    <property type="project" value="TreeGrafter"/>
</dbReference>
<organism evidence="11 12">
    <name type="scientific">Ceratopteris richardii</name>
    <name type="common">Triangle waterfern</name>
    <dbReference type="NCBI Taxonomy" id="49495"/>
    <lineage>
        <taxon>Eukaryota</taxon>
        <taxon>Viridiplantae</taxon>
        <taxon>Streptophyta</taxon>
        <taxon>Embryophyta</taxon>
        <taxon>Tracheophyta</taxon>
        <taxon>Polypodiopsida</taxon>
        <taxon>Polypodiidae</taxon>
        <taxon>Polypodiales</taxon>
        <taxon>Pteridineae</taxon>
        <taxon>Pteridaceae</taxon>
        <taxon>Parkerioideae</taxon>
        <taxon>Ceratopteris</taxon>
    </lineage>
</organism>
<feature type="compositionally biased region" description="Basic and acidic residues" evidence="8">
    <location>
        <begin position="240"/>
        <end position="257"/>
    </location>
</feature>
<evidence type="ECO:0000256" key="9">
    <source>
        <dbReference type="SAM" id="Phobius"/>
    </source>
</evidence>
<feature type="region of interest" description="Disordered" evidence="8">
    <location>
        <begin position="211"/>
        <end position="271"/>
    </location>
</feature>
<feature type="transmembrane region" description="Helical" evidence="9">
    <location>
        <begin position="431"/>
        <end position="448"/>
    </location>
</feature>
<feature type="transmembrane region" description="Helical" evidence="9">
    <location>
        <begin position="785"/>
        <end position="811"/>
    </location>
</feature>
<comment type="similarity">
    <text evidence="2 7">Belongs to the MscS (TC 1.A.23) family.</text>
</comment>
<sequence>MERETTSPIRSKYATDMVVVPITEEGLDDLDEDSPGNVNADESPEFSFVAGHGERGPKGAHPPKTPSFQTSEIPRRSSLKQRRKSSRVLPRRGPAEEYKIPKSDPPTILIENFLQRQAASGNWCLDMDMEMIDKLPQTLASEESLTVTRSNVDPSNENFINVADRNKSLANTGGKIGLEETNQVASASQSSANDGRRCIMFCENIEMEKSPCNTSNDTEAAFTDPNLTRAGDNIASRNAARGERSTSGDEDDYRNSSEDDAETFSQRNPVLSSLMRIQTRSRMADPPPLMQQNAGVYRSAQLRSGPMRSGMIQKSGYMVRPDSIEEEDDPLKDSDMPDGFKARRVSPLLIFEWILFFIIMAALICSLTIPALRKRPLWSMALWKWALLVFLIFSGRLVSGWVIGILVVILERNFLLRKRVLYFVYGLRKGAIRFIWFALAVLAWRLVFDPKLEKTTNTKVLPFVTKILHCLLIGAAIWLVKIFCVKVLASSFHVSTYFERIRESLFGQWVLESLSGPPLVELEAEEHLVQEIDGLRKAGAKIPESMVLKETQHSQKAGKNKNYVHMQSKGSHGKHVDGKGGLGKSGLIGGGKSSLLGLAKGGATTPNAGGKSGLMGRSGMLRVKSQHFNVEKISAPEEQAIDISDLHRLNQRNISAWNMKRMINFVRYRSVCTLAQVIDNAGNQLEEEPQDVEIESEWQARTVARRIFKNVAKPGARFIVRDDLLRFMREREADKAMTLFEGAMDTGKITKSALKEFAMHVVRERRALSLSLNDTRTAVKKLHRLVDAVVGVVIAVVCLLVLGIATTHLLLLVSSQLVLVVFIFGNTCKTVFEAIVFLFVMHPFDVGDRCVVDGNQVVVEEMNILSTVFVRNDGEKIWYPNSLLSSKFIFNYHCTPDMGDAFEFCIDSSTPSNKITALKDRIAKYITSKPGHWSRDFELLVKDVENNNKMTMRLQVSHTINYNNPGERQIRRSDLILEVKKILQELGFAYHLPVQGIRLENANAPPTCESCSRRRVHIAVAPVEERM</sequence>
<reference evidence="11" key="1">
    <citation type="submission" date="2021-08" db="EMBL/GenBank/DDBJ databases">
        <title>WGS assembly of Ceratopteris richardii.</title>
        <authorList>
            <person name="Marchant D.B."/>
            <person name="Chen G."/>
            <person name="Jenkins J."/>
            <person name="Shu S."/>
            <person name="Leebens-Mack J."/>
            <person name="Grimwood J."/>
            <person name="Schmutz J."/>
            <person name="Soltis P."/>
            <person name="Soltis D."/>
            <person name="Chen Z.-H."/>
        </authorList>
    </citation>
    <scope>NUCLEOTIDE SEQUENCE</scope>
    <source>
        <strain evidence="11">Whitten #5841</strain>
        <tissue evidence="11">Leaf</tissue>
    </source>
</reference>
<evidence type="ECO:0000256" key="1">
    <source>
        <dbReference type="ARBA" id="ARBA00004141"/>
    </source>
</evidence>
<protein>
    <recommendedName>
        <fullName evidence="7">Mechanosensitive ion channel protein</fullName>
    </recommendedName>
</protein>
<keyword evidence="4 9" id="KW-0812">Transmembrane</keyword>
<dbReference type="OrthoDB" id="544685at2759"/>
<evidence type="ECO:0000256" key="8">
    <source>
        <dbReference type="SAM" id="MobiDB-lite"/>
    </source>
</evidence>
<proteinExistence type="inferred from homology"/>
<dbReference type="Proteomes" id="UP000825935">
    <property type="component" value="Chromosome 7"/>
</dbReference>
<dbReference type="InterPro" id="IPR016688">
    <property type="entry name" value="MscS-like_plants/fungi"/>
</dbReference>
<evidence type="ECO:0000256" key="7">
    <source>
        <dbReference type="PIRNR" id="PIRNR017209"/>
    </source>
</evidence>
<feature type="transmembrane region" description="Helical" evidence="9">
    <location>
        <begin position="350"/>
        <end position="373"/>
    </location>
</feature>
<feature type="transmembrane region" description="Helical" evidence="9">
    <location>
        <begin position="817"/>
        <end position="840"/>
    </location>
</feature>
<evidence type="ECO:0000313" key="12">
    <source>
        <dbReference type="Proteomes" id="UP000825935"/>
    </source>
</evidence>
<evidence type="ECO:0000313" key="11">
    <source>
        <dbReference type="EMBL" id="KAH7432464.1"/>
    </source>
</evidence>
<feature type="domain" description="Mechanosensitive ion channel MscS" evidence="10">
    <location>
        <begin position="836"/>
        <end position="893"/>
    </location>
</feature>
<dbReference type="Pfam" id="PF00924">
    <property type="entry name" value="MS_channel_2nd"/>
    <property type="match status" value="1"/>
</dbReference>
<dbReference type="GO" id="GO:0005886">
    <property type="term" value="C:plasma membrane"/>
    <property type="evidence" value="ECO:0007669"/>
    <property type="project" value="UniProtKB-UniRule"/>
</dbReference>
<comment type="caution">
    <text evidence="11">The sequence shown here is derived from an EMBL/GenBank/DDBJ whole genome shotgun (WGS) entry which is preliminary data.</text>
</comment>
<evidence type="ECO:0000256" key="3">
    <source>
        <dbReference type="ARBA" id="ARBA00022448"/>
    </source>
</evidence>
<keyword evidence="12" id="KW-1185">Reference proteome</keyword>
<dbReference type="PANTHER" id="PTHR31618">
    <property type="entry name" value="MECHANOSENSITIVE ION CHANNEL PROTEIN 5"/>
    <property type="match status" value="1"/>
</dbReference>
<name>A0A8T2UGL0_CERRI</name>
<feature type="transmembrane region" description="Helical" evidence="9">
    <location>
        <begin position="460"/>
        <end position="480"/>
    </location>
</feature>
<feature type="compositionally biased region" description="Basic and acidic residues" evidence="8">
    <location>
        <begin position="93"/>
        <end position="102"/>
    </location>
</feature>
<gene>
    <name evidence="11" type="ORF">KP509_07G023800</name>
</gene>
<evidence type="ECO:0000256" key="5">
    <source>
        <dbReference type="ARBA" id="ARBA00022989"/>
    </source>
</evidence>